<evidence type="ECO:0000313" key="3">
    <source>
        <dbReference type="Proteomes" id="UP000283210"/>
    </source>
</evidence>
<organism evidence="2 3">
    <name type="scientific">Oryzias javanicus</name>
    <name type="common">Javanese ricefish</name>
    <name type="synonym">Aplocheilus javanicus</name>
    <dbReference type="NCBI Taxonomy" id="123683"/>
    <lineage>
        <taxon>Eukaryota</taxon>
        <taxon>Metazoa</taxon>
        <taxon>Chordata</taxon>
        <taxon>Craniata</taxon>
        <taxon>Vertebrata</taxon>
        <taxon>Euteleostomi</taxon>
        <taxon>Actinopterygii</taxon>
        <taxon>Neopterygii</taxon>
        <taxon>Teleostei</taxon>
        <taxon>Neoteleostei</taxon>
        <taxon>Acanthomorphata</taxon>
        <taxon>Ovalentaria</taxon>
        <taxon>Atherinomorphae</taxon>
        <taxon>Beloniformes</taxon>
        <taxon>Adrianichthyidae</taxon>
        <taxon>Oryziinae</taxon>
        <taxon>Oryzias</taxon>
    </lineage>
</organism>
<dbReference type="Proteomes" id="UP000283210">
    <property type="component" value="Chromosome 8"/>
</dbReference>
<name>A0A3S2P8I8_ORYJA</name>
<proteinExistence type="predicted"/>
<gene>
    <name evidence="2" type="ORF">OJAV_G00075900</name>
</gene>
<reference evidence="2 3" key="1">
    <citation type="submission" date="2018-11" db="EMBL/GenBank/DDBJ databases">
        <authorList>
            <person name="Lopez-Roques C."/>
            <person name="Donnadieu C."/>
            <person name="Bouchez O."/>
            <person name="Klopp C."/>
            <person name="Cabau C."/>
            <person name="Zahm M."/>
        </authorList>
    </citation>
    <scope>NUCLEOTIDE SEQUENCE [LARGE SCALE GENOMIC DNA]</scope>
    <source>
        <strain evidence="2">RS831</strain>
        <tissue evidence="2">Whole body</tissue>
    </source>
</reference>
<feature type="region of interest" description="Disordered" evidence="1">
    <location>
        <begin position="1"/>
        <end position="50"/>
    </location>
</feature>
<keyword evidence="3" id="KW-1185">Reference proteome</keyword>
<protein>
    <submittedName>
        <fullName evidence="2">Uncharacterized protein</fullName>
    </submittedName>
</protein>
<dbReference type="AlphaFoldDB" id="A0A3S2P8I8"/>
<feature type="compositionally biased region" description="Low complexity" evidence="1">
    <location>
        <begin position="11"/>
        <end position="23"/>
    </location>
</feature>
<reference evidence="2 3" key="2">
    <citation type="submission" date="2019-01" db="EMBL/GenBank/DDBJ databases">
        <title>A chromosome length genome reference of the Java medaka (oryzias javanicus).</title>
        <authorList>
            <person name="Herpin A."/>
            <person name="Takehana Y."/>
            <person name="Naruse K."/>
            <person name="Ansai S."/>
            <person name="Kawaguchi M."/>
        </authorList>
    </citation>
    <scope>NUCLEOTIDE SEQUENCE [LARGE SCALE GENOMIC DNA]</scope>
    <source>
        <strain evidence="2">RS831</strain>
        <tissue evidence="2">Whole body</tissue>
    </source>
</reference>
<dbReference type="EMBL" id="CM012444">
    <property type="protein sequence ID" value="RVE69217.1"/>
    <property type="molecule type" value="Genomic_DNA"/>
</dbReference>
<sequence length="82" mass="9409">MIDNNNHHSEAISSDSAQTSASSKPHKEKDEEEPQTDQQGSYESDAYVELRESGEKLQSRSFLRTIPFVHIFIHLSFNQLFL</sequence>
<evidence type="ECO:0000313" key="2">
    <source>
        <dbReference type="EMBL" id="RVE69217.1"/>
    </source>
</evidence>
<accession>A0A3S2P8I8</accession>
<evidence type="ECO:0000256" key="1">
    <source>
        <dbReference type="SAM" id="MobiDB-lite"/>
    </source>
</evidence>
<feature type="compositionally biased region" description="Basic and acidic residues" evidence="1">
    <location>
        <begin position="1"/>
        <end position="10"/>
    </location>
</feature>